<dbReference type="GO" id="GO:0071949">
    <property type="term" value="F:FAD binding"/>
    <property type="evidence" value="ECO:0007669"/>
    <property type="project" value="InterPro"/>
</dbReference>
<keyword evidence="4" id="KW-1185">Reference proteome</keyword>
<dbReference type="Proteomes" id="UP000000759">
    <property type="component" value="Chromosome 22"/>
</dbReference>
<keyword evidence="1 3" id="KW-0560">Oxidoreductase</keyword>
<dbReference type="Pfam" id="PF04030">
    <property type="entry name" value="ALO"/>
    <property type="match status" value="1"/>
</dbReference>
<dbReference type="InterPro" id="IPR006094">
    <property type="entry name" value="Oxid_FAD_bind_N"/>
</dbReference>
<organism evidence="3 4">
    <name type="scientific">Phaeodactylum tricornutum (strain CCAP 1055/1)</name>
    <dbReference type="NCBI Taxonomy" id="556484"/>
    <lineage>
        <taxon>Eukaryota</taxon>
        <taxon>Sar</taxon>
        <taxon>Stramenopiles</taxon>
        <taxon>Ochrophyta</taxon>
        <taxon>Bacillariophyta</taxon>
        <taxon>Bacillariophyceae</taxon>
        <taxon>Bacillariophycidae</taxon>
        <taxon>Naviculales</taxon>
        <taxon>Phaeodactylaceae</taxon>
        <taxon>Phaeodactylum</taxon>
    </lineage>
</organism>
<dbReference type="InterPro" id="IPR010029">
    <property type="entry name" value="GL_DH"/>
</dbReference>
<protein>
    <submittedName>
        <fullName evidence="3">L-galactono-1,4-lactone dehydrogenase</fullName>
        <ecNumber evidence="3">1.3.2.3</ecNumber>
    </submittedName>
</protein>
<dbReference type="SUPFAM" id="SSF56176">
    <property type="entry name" value="FAD-binding/transporter-associated domain-like"/>
    <property type="match status" value="1"/>
</dbReference>
<proteinExistence type="predicted"/>
<dbReference type="STRING" id="556484.B7GAW2"/>
<dbReference type="GO" id="GO:0003885">
    <property type="term" value="F:D-arabinono-1,4-lactone oxidase activity"/>
    <property type="evidence" value="ECO:0007669"/>
    <property type="project" value="InterPro"/>
</dbReference>
<reference evidence="3 4" key="1">
    <citation type="journal article" date="2008" name="Nature">
        <title>The Phaeodactylum genome reveals the evolutionary history of diatom genomes.</title>
        <authorList>
            <person name="Bowler C."/>
            <person name="Allen A.E."/>
            <person name="Badger J.H."/>
            <person name="Grimwood J."/>
            <person name="Jabbari K."/>
            <person name="Kuo A."/>
            <person name="Maheswari U."/>
            <person name="Martens C."/>
            <person name="Maumus F."/>
            <person name="Otillar R.P."/>
            <person name="Rayko E."/>
            <person name="Salamov A."/>
            <person name="Vandepoele K."/>
            <person name="Beszteri B."/>
            <person name="Gruber A."/>
            <person name="Heijde M."/>
            <person name="Katinka M."/>
            <person name="Mock T."/>
            <person name="Valentin K."/>
            <person name="Verret F."/>
            <person name="Berges J.A."/>
            <person name="Brownlee C."/>
            <person name="Cadoret J.P."/>
            <person name="Chiovitti A."/>
            <person name="Choi C.J."/>
            <person name="Coesel S."/>
            <person name="De Martino A."/>
            <person name="Detter J.C."/>
            <person name="Durkin C."/>
            <person name="Falciatore A."/>
            <person name="Fournet J."/>
            <person name="Haruta M."/>
            <person name="Huysman M.J."/>
            <person name="Jenkins B.D."/>
            <person name="Jiroutova K."/>
            <person name="Jorgensen R.E."/>
            <person name="Joubert Y."/>
            <person name="Kaplan A."/>
            <person name="Kroger N."/>
            <person name="Kroth P.G."/>
            <person name="La Roche J."/>
            <person name="Lindquist E."/>
            <person name="Lommer M."/>
            <person name="Martin-Jezequel V."/>
            <person name="Lopez P.J."/>
            <person name="Lucas S."/>
            <person name="Mangogna M."/>
            <person name="McGinnis K."/>
            <person name="Medlin L.K."/>
            <person name="Montsant A."/>
            <person name="Oudot-Le Secq M.P."/>
            <person name="Napoli C."/>
            <person name="Obornik M."/>
            <person name="Parker M.S."/>
            <person name="Petit J.L."/>
            <person name="Porcel B.M."/>
            <person name="Poulsen N."/>
            <person name="Robison M."/>
            <person name="Rychlewski L."/>
            <person name="Rynearson T.A."/>
            <person name="Schmutz J."/>
            <person name="Shapiro H."/>
            <person name="Siaut M."/>
            <person name="Stanley M."/>
            <person name="Sussman M.R."/>
            <person name="Taylor A.R."/>
            <person name="Vardi A."/>
            <person name="von Dassow P."/>
            <person name="Vyverman W."/>
            <person name="Willis A."/>
            <person name="Wyrwicz L.S."/>
            <person name="Rokhsar D.S."/>
            <person name="Weissenbach J."/>
            <person name="Armbrust E.V."/>
            <person name="Green B.R."/>
            <person name="Van de Peer Y."/>
            <person name="Grigoriev I.V."/>
        </authorList>
    </citation>
    <scope>NUCLEOTIDE SEQUENCE [LARGE SCALE GENOMIC DNA]</scope>
    <source>
        <strain evidence="3 4">CCAP 1055/1</strain>
    </source>
</reference>
<dbReference type="PIRSF" id="PIRSF000136">
    <property type="entry name" value="LGO_GLO"/>
    <property type="match status" value="1"/>
</dbReference>
<dbReference type="OMA" id="KQWANEW"/>
<evidence type="ECO:0000256" key="1">
    <source>
        <dbReference type="ARBA" id="ARBA00023002"/>
    </source>
</evidence>
<dbReference type="GO" id="GO:0016633">
    <property type="term" value="F:galactonolactone dehydrogenase activity"/>
    <property type="evidence" value="ECO:0007669"/>
    <property type="project" value="UniProtKB-EC"/>
</dbReference>
<reference evidence="4" key="2">
    <citation type="submission" date="2008-08" db="EMBL/GenBank/DDBJ databases">
        <authorList>
            <consortium name="Diatom Consortium"/>
            <person name="Grigoriev I."/>
            <person name="Grimwood J."/>
            <person name="Kuo A."/>
            <person name="Otillar R.P."/>
            <person name="Salamov A."/>
            <person name="Detter J.C."/>
            <person name="Lindquist E."/>
            <person name="Shapiro H."/>
            <person name="Lucas S."/>
            <person name="Glavina del Rio T."/>
            <person name="Pitluck S."/>
            <person name="Rokhsar D."/>
            <person name="Bowler C."/>
        </authorList>
    </citation>
    <scope>GENOME REANNOTATION</scope>
    <source>
        <strain evidence="4">CCAP 1055/1</strain>
    </source>
</reference>
<dbReference type="EMBL" id="CM000624">
    <property type="protein sequence ID" value="EEC44439.1"/>
    <property type="molecule type" value="Genomic_DNA"/>
</dbReference>
<dbReference type="PaxDb" id="2850-Phatr23292"/>
<gene>
    <name evidence="3" type="ORF">PHATRDRAFT_23292</name>
</gene>
<dbReference type="eggNOG" id="KOG4730">
    <property type="taxonomic scope" value="Eukaryota"/>
</dbReference>
<dbReference type="PROSITE" id="PS51387">
    <property type="entry name" value="FAD_PCMH"/>
    <property type="match status" value="1"/>
</dbReference>
<dbReference type="GeneID" id="7195740"/>
<dbReference type="InterPro" id="IPR016166">
    <property type="entry name" value="FAD-bd_PCMH"/>
</dbReference>
<dbReference type="GO" id="GO:0016020">
    <property type="term" value="C:membrane"/>
    <property type="evidence" value="ECO:0007669"/>
    <property type="project" value="InterPro"/>
</dbReference>
<dbReference type="Gene3D" id="3.30.465.10">
    <property type="match status" value="1"/>
</dbReference>
<evidence type="ECO:0000259" key="2">
    <source>
        <dbReference type="PROSITE" id="PS51387"/>
    </source>
</evidence>
<name>B7GAW2_PHATC</name>
<dbReference type="InterPro" id="IPR016169">
    <property type="entry name" value="FAD-bd_PCMH_sub2"/>
</dbReference>
<dbReference type="EC" id="1.3.2.3" evidence="3"/>
<dbReference type="InterPro" id="IPR007173">
    <property type="entry name" value="ALO_C"/>
</dbReference>
<dbReference type="HOGENOM" id="CLU_021072_0_0_1"/>
<dbReference type="InterPro" id="IPR016167">
    <property type="entry name" value="FAD-bd_PCMH_sub1"/>
</dbReference>
<dbReference type="PANTHER" id="PTHR43762:SF1">
    <property type="entry name" value="D-ARABINONO-1,4-LACTONE OXIDASE"/>
    <property type="match status" value="1"/>
</dbReference>
<dbReference type="InterPro" id="IPR010031">
    <property type="entry name" value="FAD_lactone_oxidase-like"/>
</dbReference>
<sequence length="572" mass="64239">MHISSVTSRKSLQRILGSSRSYLGAYNVTGRFLSNGPKFAVKAKRSDLTVLSASAVVALAVFQYKEYSRTKLELSAEETTTTLLNWSGTHVVQVDNNRYWEPETVQEVEDIVRSCHKRGQPVRPIGSALSPNGIAFHQNGMMSMANLDRILQVDVKNQRVTAQAGARVSQVVDALRPYHLTLPNLASIAEQQMGGFIQVGAHGTGRSIAPVDHYVTEIKLVTPAKGTITLTKDDGELFELAKVGLGCLGVVVEVTMECVPAHRLVEHTFVLTREEAVTRLQELLTEHKHMRYMWIPYTDSVVVVTNDPEDQVKEIPKLKKISEDERFAPLRDLMLELSNEWPEPYTKESLQSIGFGELRDALLAIDPLGIKHVKRCNEAEAEFWKRSEGYQVRPSDELLQFDCGGQQWVWEVCFPTGTQEKSSGNDMDFMTELLAGIEREEIPAHSPIEQRWSASSSSLMSPAYGPKDGLHSWVGIINYLPSEDEGQRRDISELFTGRYCNLMRNVGQAVSATSHWAKLERPKSMWQLVDTQLFLQTRFPLRLFNEARDIYDPKNILGNDLLNLVVGKPGTK</sequence>
<dbReference type="PANTHER" id="PTHR43762">
    <property type="entry name" value="L-GULONOLACTONE OXIDASE"/>
    <property type="match status" value="1"/>
</dbReference>
<feature type="domain" description="FAD-binding PCMH-type" evidence="2">
    <location>
        <begin position="92"/>
        <end position="261"/>
    </location>
</feature>
<accession>B7GAW2</accession>
<dbReference type="Gene3D" id="3.30.43.10">
    <property type="entry name" value="Uridine Diphospho-n-acetylenolpyruvylglucosamine Reductase, domain 2"/>
    <property type="match status" value="1"/>
</dbReference>
<dbReference type="InterPro" id="IPR036318">
    <property type="entry name" value="FAD-bd_PCMH-like_sf"/>
</dbReference>
<dbReference type="InParanoid" id="B7GAW2"/>
<dbReference type="NCBIfam" id="TIGR01676">
    <property type="entry name" value="GLDHase"/>
    <property type="match status" value="1"/>
</dbReference>
<dbReference type="RefSeq" id="XP_002184261.1">
    <property type="nucleotide sequence ID" value="XM_002184225.1"/>
</dbReference>
<dbReference type="AlphaFoldDB" id="B7GAW2"/>
<evidence type="ECO:0000313" key="3">
    <source>
        <dbReference type="EMBL" id="EEC44439.1"/>
    </source>
</evidence>
<dbReference type="OrthoDB" id="610608at2759"/>
<dbReference type="Pfam" id="PF01565">
    <property type="entry name" value="FAD_binding_4"/>
    <property type="match status" value="1"/>
</dbReference>
<dbReference type="KEGG" id="pti:PHATRDRAFT_23292"/>
<evidence type="ECO:0000313" key="4">
    <source>
        <dbReference type="Proteomes" id="UP000000759"/>
    </source>
</evidence>